<protein>
    <submittedName>
        <fullName evidence="1">Uncharacterized protein</fullName>
    </submittedName>
</protein>
<organism evidence="1 2">
    <name type="scientific">Prevotella fusca JCM 17724</name>
    <dbReference type="NCBI Taxonomy" id="1236517"/>
    <lineage>
        <taxon>Bacteria</taxon>
        <taxon>Pseudomonadati</taxon>
        <taxon>Bacteroidota</taxon>
        <taxon>Bacteroidia</taxon>
        <taxon>Bacteroidales</taxon>
        <taxon>Prevotellaceae</taxon>
        <taxon>Prevotella</taxon>
    </lineage>
</organism>
<evidence type="ECO:0000313" key="1">
    <source>
        <dbReference type="EMBL" id="AKU70047.1"/>
    </source>
</evidence>
<dbReference type="Proteomes" id="UP000060345">
    <property type="component" value="Chromosome 2"/>
</dbReference>
<accession>A0A0K1NLT9</accession>
<gene>
    <name evidence="1" type="ORF">ADJ77_09480</name>
</gene>
<reference evidence="1 2" key="1">
    <citation type="submission" date="2015-07" db="EMBL/GenBank/DDBJ databases">
        <authorList>
            <person name="Noorani M."/>
        </authorList>
    </citation>
    <scope>NUCLEOTIDE SEQUENCE [LARGE SCALE GENOMIC DNA]</scope>
    <source>
        <strain evidence="1 2">W1435</strain>
    </source>
</reference>
<dbReference type="KEGG" id="pfus:ADJ77_09480"/>
<dbReference type="EMBL" id="CP012075">
    <property type="protein sequence ID" value="AKU70047.1"/>
    <property type="molecule type" value="Genomic_DNA"/>
</dbReference>
<dbReference type="AlphaFoldDB" id="A0A0K1NLT9"/>
<evidence type="ECO:0000313" key="2">
    <source>
        <dbReference type="Proteomes" id="UP000060345"/>
    </source>
</evidence>
<proteinExistence type="predicted"/>
<name>A0A0K1NLT9_9BACT</name>
<sequence>MIFYYITYKHMILFTASFAPKQIIGCTVNIVLYDVALCQTTFPFIFFFHLLYVSFYRQLKAAYSFAFFKTIKMISGRMFYYLTKNCFIFIL</sequence>